<feature type="domain" description="SCP" evidence="3">
    <location>
        <begin position="115"/>
        <end position="230"/>
    </location>
</feature>
<dbReference type="PANTHER" id="PTHR31157">
    <property type="entry name" value="SCP DOMAIN-CONTAINING PROTEIN"/>
    <property type="match status" value="1"/>
</dbReference>
<evidence type="ECO:0000313" key="5">
    <source>
        <dbReference type="Proteomes" id="UP000253314"/>
    </source>
</evidence>
<dbReference type="EMBL" id="QOCW01000022">
    <property type="protein sequence ID" value="RBW68314.1"/>
    <property type="molecule type" value="Genomic_DNA"/>
</dbReference>
<feature type="compositionally biased region" description="Basic and acidic residues" evidence="1">
    <location>
        <begin position="71"/>
        <end position="80"/>
    </location>
</feature>
<dbReference type="NCBIfam" id="TIGR02909">
    <property type="entry name" value="spore_YkwD"/>
    <property type="match status" value="1"/>
</dbReference>
<feature type="signal peptide" evidence="2">
    <location>
        <begin position="1"/>
        <end position="23"/>
    </location>
</feature>
<dbReference type="InterPro" id="IPR014258">
    <property type="entry name" value="CAP_domain_YkwD-like"/>
</dbReference>
<evidence type="ECO:0000259" key="3">
    <source>
        <dbReference type="Pfam" id="PF00188"/>
    </source>
</evidence>
<dbReference type="InterPro" id="IPR014044">
    <property type="entry name" value="CAP_dom"/>
</dbReference>
<dbReference type="PANTHER" id="PTHR31157:SF1">
    <property type="entry name" value="SCP DOMAIN-CONTAINING PROTEIN"/>
    <property type="match status" value="1"/>
</dbReference>
<dbReference type="Gene3D" id="3.40.33.10">
    <property type="entry name" value="CAP"/>
    <property type="match status" value="1"/>
</dbReference>
<accession>A0A366XW00</accession>
<comment type="caution">
    <text evidence="4">The sequence shown here is derived from an EMBL/GenBank/DDBJ whole genome shotgun (WGS) entry which is preliminary data.</text>
</comment>
<keyword evidence="5" id="KW-1185">Reference proteome</keyword>
<dbReference type="OrthoDB" id="9783944at2"/>
<dbReference type="InterPro" id="IPR035940">
    <property type="entry name" value="CAP_sf"/>
</dbReference>
<dbReference type="Pfam" id="PF00188">
    <property type="entry name" value="CAP"/>
    <property type="match status" value="1"/>
</dbReference>
<feature type="region of interest" description="Disordered" evidence="1">
    <location>
        <begin position="71"/>
        <end position="106"/>
    </location>
</feature>
<proteinExistence type="predicted"/>
<dbReference type="Proteomes" id="UP000253314">
    <property type="component" value="Unassembled WGS sequence"/>
</dbReference>
<protein>
    <recommendedName>
        <fullName evidence="3">SCP domain-containing protein</fullName>
    </recommendedName>
</protein>
<feature type="compositionally biased region" description="Low complexity" evidence="1">
    <location>
        <begin position="81"/>
        <end position="94"/>
    </location>
</feature>
<sequence>MNKLLITSLLSASLFSMGGQAHAEDMNQTQLTHSFENMKTEVKTFHNFEDLENYLNKIFGENIQINSTEIKKHQTVKDKPATQQPTQQVQAPQQENKTTKEQTSNALSQAEQQMVNLVNEERQKQGLHPLKVNTKLTEVARVKAKDMIENNYFSHQSPTYGSPFEMMKQFGISYRTAGENLAGNQTVESAHQGLMNSDGHRANILNENYTEIGIGIVEGGPYGKMFVQLFKG</sequence>
<name>A0A366XW00_9BACI</name>
<dbReference type="CDD" id="cd05379">
    <property type="entry name" value="CAP_bacterial"/>
    <property type="match status" value="1"/>
</dbReference>
<dbReference type="AlphaFoldDB" id="A0A366XW00"/>
<organism evidence="4 5">
    <name type="scientific">Bacillus taeanensis</name>
    <dbReference type="NCBI Taxonomy" id="273032"/>
    <lineage>
        <taxon>Bacteria</taxon>
        <taxon>Bacillati</taxon>
        <taxon>Bacillota</taxon>
        <taxon>Bacilli</taxon>
        <taxon>Bacillales</taxon>
        <taxon>Bacillaceae</taxon>
        <taxon>Bacillus</taxon>
    </lineage>
</organism>
<feature type="chain" id="PRO_5016743275" description="SCP domain-containing protein" evidence="2">
    <location>
        <begin position="24"/>
        <end position="232"/>
    </location>
</feature>
<keyword evidence="2" id="KW-0732">Signal</keyword>
<gene>
    <name evidence="4" type="ORF">DS031_17495</name>
</gene>
<evidence type="ECO:0000313" key="4">
    <source>
        <dbReference type="EMBL" id="RBW68314.1"/>
    </source>
</evidence>
<reference evidence="4 5" key="1">
    <citation type="submission" date="2018-07" db="EMBL/GenBank/DDBJ databases">
        <title>Lottiidibacillus patelloidae gen. nov., sp. nov., isolated from the intestinal tract of a marine limpet and the reclassification of B. taeanensis BH030017T, B. algicola KMM 3737T and B. hwajinpoensis SW-72T as genus Lottiidibacillus.</title>
        <authorList>
            <person name="Liu R."/>
            <person name="Huang Z."/>
        </authorList>
    </citation>
    <scope>NUCLEOTIDE SEQUENCE [LARGE SCALE GENOMIC DNA]</scope>
    <source>
        <strain evidence="4 5">BH030017</strain>
    </source>
</reference>
<evidence type="ECO:0000256" key="1">
    <source>
        <dbReference type="SAM" id="MobiDB-lite"/>
    </source>
</evidence>
<evidence type="ECO:0000256" key="2">
    <source>
        <dbReference type="SAM" id="SignalP"/>
    </source>
</evidence>
<dbReference type="RefSeq" id="WP_113807351.1">
    <property type="nucleotide sequence ID" value="NZ_QOCW01000022.1"/>
</dbReference>
<dbReference type="SUPFAM" id="SSF55797">
    <property type="entry name" value="PR-1-like"/>
    <property type="match status" value="1"/>
</dbReference>